<keyword evidence="6" id="KW-1003">Cell membrane</keyword>
<evidence type="ECO:0000256" key="10">
    <source>
        <dbReference type="ARBA" id="ARBA00022794"/>
    </source>
</evidence>
<keyword evidence="10" id="KW-0970">Cilium biogenesis/degradation</keyword>
<dbReference type="GO" id="GO:0005525">
    <property type="term" value="F:GTP binding"/>
    <property type="evidence" value="ECO:0007669"/>
    <property type="project" value="UniProtKB-KW"/>
</dbReference>
<feature type="binding site" evidence="16">
    <location>
        <begin position="24"/>
        <end position="31"/>
    </location>
    <ligand>
        <name>GTP</name>
        <dbReference type="ChEBI" id="CHEBI:37565"/>
    </ligand>
</feature>
<evidence type="ECO:0000313" key="20">
    <source>
        <dbReference type="Proteomes" id="UP000271974"/>
    </source>
</evidence>
<reference evidence="19 20" key="1">
    <citation type="submission" date="2019-01" db="EMBL/GenBank/DDBJ databases">
        <title>A draft genome assembly of the solar-powered sea slug Elysia chlorotica.</title>
        <authorList>
            <person name="Cai H."/>
            <person name="Li Q."/>
            <person name="Fang X."/>
            <person name="Li J."/>
            <person name="Curtis N.E."/>
            <person name="Altenburger A."/>
            <person name="Shibata T."/>
            <person name="Feng M."/>
            <person name="Maeda T."/>
            <person name="Schwartz J.A."/>
            <person name="Shigenobu S."/>
            <person name="Lundholm N."/>
            <person name="Nishiyama T."/>
            <person name="Yang H."/>
            <person name="Hasebe M."/>
            <person name="Li S."/>
            <person name="Pierce S.K."/>
            <person name="Wang J."/>
        </authorList>
    </citation>
    <scope>NUCLEOTIDE SEQUENCE [LARGE SCALE GENOMIC DNA]</scope>
    <source>
        <strain evidence="19">EC2010</strain>
        <tissue evidence="19">Whole organism of an adult</tissue>
    </source>
</reference>
<dbReference type="Pfam" id="PF00025">
    <property type="entry name" value="Arf"/>
    <property type="match status" value="1"/>
</dbReference>
<evidence type="ECO:0000256" key="9">
    <source>
        <dbReference type="ARBA" id="ARBA00022741"/>
    </source>
</evidence>
<evidence type="ECO:0000256" key="6">
    <source>
        <dbReference type="ARBA" id="ARBA00022475"/>
    </source>
</evidence>
<evidence type="ECO:0000256" key="16">
    <source>
        <dbReference type="PIRSR" id="PIRSR606689-1"/>
    </source>
</evidence>
<dbReference type="FunFam" id="3.40.50.300:FF:000457">
    <property type="entry name" value="ADP-ribosylation factor-like protein 6"/>
    <property type="match status" value="1"/>
</dbReference>
<dbReference type="PANTHER" id="PTHR11711">
    <property type="entry name" value="ADP RIBOSYLATION FACTOR-RELATED"/>
    <property type="match status" value="1"/>
</dbReference>
<sequence length="192" mass="21841">MGLFDSLAQWLGVKKKEVNVLVVGLDNSGKSTIINHFKPPELKNHEIVPTVGFNVEKFKSKALAFTALDMSGQGRYRNLWEQYYKECDGIIFVIDSSDKLRFVVAKDELDLLLQHPELKDKRIPVLFFANKMDARDSVSSVKCSYLMGLETLRDKPWHICASNALTGDGLHEGVDWLTDQLKDVLEKKSRKK</sequence>
<dbReference type="Proteomes" id="UP000271974">
    <property type="component" value="Unassembled WGS sequence"/>
</dbReference>
<feature type="binding site" evidence="16">
    <location>
        <position position="72"/>
    </location>
    <ligand>
        <name>GTP</name>
        <dbReference type="ChEBI" id="CHEBI:37565"/>
    </ligand>
</feature>
<dbReference type="GO" id="GO:0003924">
    <property type="term" value="F:GTPase activity"/>
    <property type="evidence" value="ECO:0007669"/>
    <property type="project" value="InterPro"/>
</dbReference>
<keyword evidence="7" id="KW-0963">Cytoplasm</keyword>
<dbReference type="AlphaFoldDB" id="A0A433TXA5"/>
<feature type="binding site" evidence="17">
    <location>
        <position position="50"/>
    </location>
    <ligand>
        <name>Mg(2+)</name>
        <dbReference type="ChEBI" id="CHEBI:18420"/>
    </ligand>
</feature>
<evidence type="ECO:0000256" key="18">
    <source>
        <dbReference type="RuleBase" id="RU003925"/>
    </source>
</evidence>
<keyword evidence="12" id="KW-0472">Membrane</keyword>
<evidence type="ECO:0000256" key="4">
    <source>
        <dbReference type="ARBA" id="ARBA00010290"/>
    </source>
</evidence>
<dbReference type="InterPro" id="IPR024156">
    <property type="entry name" value="Small_GTPase_ARF"/>
</dbReference>
<feature type="binding site" evidence="17">
    <location>
        <position position="31"/>
    </location>
    <ligand>
        <name>Mg(2+)</name>
        <dbReference type="ChEBI" id="CHEBI:18420"/>
    </ligand>
</feature>
<evidence type="ECO:0000256" key="12">
    <source>
        <dbReference type="ARBA" id="ARBA00023136"/>
    </source>
</evidence>
<feature type="binding site" evidence="16">
    <location>
        <begin position="130"/>
        <end position="133"/>
    </location>
    <ligand>
        <name>GTP</name>
        <dbReference type="ChEBI" id="CHEBI:37565"/>
    </ligand>
</feature>
<dbReference type="GO" id="GO:0030030">
    <property type="term" value="P:cell projection organization"/>
    <property type="evidence" value="ECO:0007669"/>
    <property type="project" value="UniProtKB-KW"/>
</dbReference>
<keyword evidence="13" id="KW-0206">Cytoskeleton</keyword>
<dbReference type="NCBIfam" id="TIGR00231">
    <property type="entry name" value="small_GTP"/>
    <property type="match status" value="1"/>
</dbReference>
<dbReference type="InterPro" id="IPR005225">
    <property type="entry name" value="Small_GTP-bd"/>
</dbReference>
<comment type="similarity">
    <text evidence="4 18">Belongs to the small GTPase superfamily. Arf family.</text>
</comment>
<dbReference type="SMART" id="SM00177">
    <property type="entry name" value="ARF"/>
    <property type="match status" value="1"/>
</dbReference>
<keyword evidence="15" id="KW-0449">Lipoprotein</keyword>
<evidence type="ECO:0000256" key="13">
    <source>
        <dbReference type="ARBA" id="ARBA00023212"/>
    </source>
</evidence>
<dbReference type="InterPro" id="IPR041839">
    <property type="entry name" value="Arl6"/>
</dbReference>
<evidence type="ECO:0000256" key="1">
    <source>
        <dbReference type="ARBA" id="ARBA00004120"/>
    </source>
</evidence>
<keyword evidence="17" id="KW-0460">Magnesium</keyword>
<dbReference type="Gene3D" id="3.40.50.300">
    <property type="entry name" value="P-loop containing nucleotide triphosphate hydrolases"/>
    <property type="match status" value="1"/>
</dbReference>
<dbReference type="STRING" id="188477.A0A433TXA5"/>
<organism evidence="19 20">
    <name type="scientific">Elysia chlorotica</name>
    <name type="common">Eastern emerald elysia</name>
    <name type="synonym">Sea slug</name>
    <dbReference type="NCBI Taxonomy" id="188477"/>
    <lineage>
        <taxon>Eukaryota</taxon>
        <taxon>Metazoa</taxon>
        <taxon>Spiralia</taxon>
        <taxon>Lophotrochozoa</taxon>
        <taxon>Mollusca</taxon>
        <taxon>Gastropoda</taxon>
        <taxon>Heterobranchia</taxon>
        <taxon>Euthyneura</taxon>
        <taxon>Panpulmonata</taxon>
        <taxon>Sacoglossa</taxon>
        <taxon>Placobranchoidea</taxon>
        <taxon>Plakobranchidae</taxon>
        <taxon>Elysia</taxon>
    </lineage>
</organism>
<gene>
    <name evidence="19" type="ORF">EGW08_006015</name>
</gene>
<evidence type="ECO:0000256" key="3">
    <source>
        <dbReference type="ARBA" id="ARBA00004522"/>
    </source>
</evidence>
<dbReference type="CDD" id="cd04157">
    <property type="entry name" value="Arl6"/>
    <property type="match status" value="1"/>
</dbReference>
<evidence type="ECO:0000256" key="8">
    <source>
        <dbReference type="ARBA" id="ARBA00022707"/>
    </source>
</evidence>
<evidence type="ECO:0000256" key="17">
    <source>
        <dbReference type="PIRSR" id="PIRSR606689-2"/>
    </source>
</evidence>
<evidence type="ECO:0000313" key="19">
    <source>
        <dbReference type="EMBL" id="RUS86220.1"/>
    </source>
</evidence>
<dbReference type="InterPro" id="IPR006689">
    <property type="entry name" value="Small_GTPase_ARF/SAR"/>
</dbReference>
<evidence type="ECO:0000256" key="5">
    <source>
        <dbReference type="ARBA" id="ARBA00019766"/>
    </source>
</evidence>
<dbReference type="GO" id="GO:0046872">
    <property type="term" value="F:metal ion binding"/>
    <property type="evidence" value="ECO:0007669"/>
    <property type="project" value="UniProtKB-KW"/>
</dbReference>
<keyword evidence="8" id="KW-0519">Myristate</keyword>
<dbReference type="EMBL" id="RQTK01000146">
    <property type="protein sequence ID" value="RUS86220.1"/>
    <property type="molecule type" value="Genomic_DNA"/>
</dbReference>
<dbReference type="GO" id="GO:0005930">
    <property type="term" value="C:axoneme"/>
    <property type="evidence" value="ECO:0007669"/>
    <property type="project" value="UniProtKB-SubCell"/>
</dbReference>
<dbReference type="InterPro" id="IPR027417">
    <property type="entry name" value="P-loop_NTPase"/>
</dbReference>
<keyword evidence="14" id="KW-0966">Cell projection</keyword>
<keyword evidence="11 16" id="KW-0342">GTP-binding</keyword>
<dbReference type="SUPFAM" id="SSF52540">
    <property type="entry name" value="P-loop containing nucleoside triphosphate hydrolases"/>
    <property type="match status" value="1"/>
</dbReference>
<dbReference type="PROSITE" id="PS51417">
    <property type="entry name" value="ARF"/>
    <property type="match status" value="1"/>
</dbReference>
<dbReference type="PRINTS" id="PR00328">
    <property type="entry name" value="SAR1GTPBP"/>
</dbReference>
<evidence type="ECO:0000256" key="15">
    <source>
        <dbReference type="ARBA" id="ARBA00023288"/>
    </source>
</evidence>
<dbReference type="OrthoDB" id="442317at2759"/>
<evidence type="ECO:0000256" key="11">
    <source>
        <dbReference type="ARBA" id="ARBA00023134"/>
    </source>
</evidence>
<evidence type="ECO:0000256" key="2">
    <source>
        <dbReference type="ARBA" id="ARBA00004430"/>
    </source>
</evidence>
<dbReference type="GO" id="GO:0060170">
    <property type="term" value="C:ciliary membrane"/>
    <property type="evidence" value="ECO:0007669"/>
    <property type="project" value="UniProtKB-SubCell"/>
</dbReference>
<comment type="caution">
    <text evidence="19">The sequence shown here is derived from an EMBL/GenBank/DDBJ whole genome shotgun (WGS) entry which is preliminary data.</text>
</comment>
<protein>
    <recommendedName>
        <fullName evidence="5">ADP-ribosylation factor-like protein 6</fullName>
    </recommendedName>
</protein>
<evidence type="ECO:0000256" key="7">
    <source>
        <dbReference type="ARBA" id="ARBA00022490"/>
    </source>
</evidence>
<accession>A0A433TXA5</accession>
<proteinExistence type="inferred from homology"/>
<evidence type="ECO:0000256" key="14">
    <source>
        <dbReference type="ARBA" id="ARBA00023273"/>
    </source>
</evidence>
<comment type="subcellular location">
    <subcellularLocation>
        <location evidence="3">Cell projection</location>
        <location evidence="3">Cilium membrane</location>
        <topology evidence="3">Peripheral membrane protein</topology>
        <orientation evidence="3">Cytoplasmic side</orientation>
    </subcellularLocation>
    <subcellularLocation>
        <location evidence="2">Cytoplasm</location>
        <location evidence="2">Cytoskeleton</location>
        <location evidence="2">Cilium axoneme</location>
    </subcellularLocation>
    <subcellularLocation>
        <location evidence="1">Cytoplasm</location>
        <location evidence="1">Cytoskeleton</location>
        <location evidence="1">Cilium basal body</location>
    </subcellularLocation>
</comment>
<keyword evidence="9 16" id="KW-0547">Nucleotide-binding</keyword>
<keyword evidence="17" id="KW-0479">Metal-binding</keyword>
<dbReference type="SMART" id="SM00178">
    <property type="entry name" value="SAR"/>
    <property type="match status" value="1"/>
</dbReference>
<name>A0A433TXA5_ELYCH</name>
<keyword evidence="20" id="KW-1185">Reference proteome</keyword>